<dbReference type="OrthoDB" id="3767381at2"/>
<keyword evidence="7" id="KW-1185">Reference proteome</keyword>
<evidence type="ECO:0000313" key="6">
    <source>
        <dbReference type="EMBL" id="TFD81072.1"/>
    </source>
</evidence>
<accession>A0A4Y8KRE9</accession>
<evidence type="ECO:0000256" key="3">
    <source>
        <dbReference type="ARBA" id="ARBA00022989"/>
    </source>
</evidence>
<dbReference type="GO" id="GO:0016020">
    <property type="term" value="C:membrane"/>
    <property type="evidence" value="ECO:0007669"/>
    <property type="project" value="UniProtKB-SubCell"/>
</dbReference>
<evidence type="ECO:0000256" key="2">
    <source>
        <dbReference type="ARBA" id="ARBA00022692"/>
    </source>
</evidence>
<protein>
    <submittedName>
        <fullName evidence="6">ABC transporter permease</fullName>
    </submittedName>
</protein>
<reference evidence="6 7" key="1">
    <citation type="submission" date="2019-03" db="EMBL/GenBank/DDBJ databases">
        <title>Genomics of glacier-inhabiting Cryobacterium strains.</title>
        <authorList>
            <person name="Liu Q."/>
            <person name="Xin Y.-H."/>
        </authorList>
    </citation>
    <scope>NUCLEOTIDE SEQUENCE [LARGE SCALE GENOMIC DNA]</scope>
    <source>
        <strain evidence="6 7">CGMCC 1.4292</strain>
    </source>
</reference>
<evidence type="ECO:0000256" key="1">
    <source>
        <dbReference type="ARBA" id="ARBA00004141"/>
    </source>
</evidence>
<gene>
    <name evidence="6" type="ORF">E3T53_03575</name>
</gene>
<comment type="caution">
    <text evidence="6">The sequence shown here is derived from an EMBL/GenBank/DDBJ whole genome shotgun (WGS) entry which is preliminary data.</text>
</comment>
<dbReference type="RefSeq" id="WP_134171900.1">
    <property type="nucleotide sequence ID" value="NZ_SODI01000001.1"/>
</dbReference>
<name>A0A4Y8KRE9_9MICO</name>
<comment type="subcellular location">
    <subcellularLocation>
        <location evidence="1">Membrane</location>
        <topology evidence="1">Multi-pass membrane protein</topology>
    </subcellularLocation>
</comment>
<keyword evidence="4" id="KW-0472">Membrane</keyword>
<dbReference type="EMBL" id="SOHQ01000012">
    <property type="protein sequence ID" value="TFD81072.1"/>
    <property type="molecule type" value="Genomic_DNA"/>
</dbReference>
<proteinExistence type="predicted"/>
<dbReference type="Proteomes" id="UP000298218">
    <property type="component" value="Unassembled WGS sequence"/>
</dbReference>
<evidence type="ECO:0000256" key="4">
    <source>
        <dbReference type="ARBA" id="ARBA00023136"/>
    </source>
</evidence>
<keyword evidence="3" id="KW-1133">Transmembrane helix</keyword>
<keyword evidence="2" id="KW-0812">Transmembrane</keyword>
<sequence length="500" mass="52512">MTTLVFVQRFLNDYARNPVNLLLLIVVPTVFVLAVSGELASFAKLLGGPEGPAIELATAGWAAGFMAGVAMYFQTATTRGTDRRVVIAGLPAARLALARLVTGGCLAVLAAATALLALVARTGVADFWRAFAGTLMFAAIYIAIGAVVGVLVRNPLNGSVIVLFVWIVDVFFGPAMSAGDNVATRLLPTHYVTLWMIDLPSGHSGPVGELGWALIWTASAVGAACALIIARTRTAAGLGRSPRAGSRRSQTAAALRAAWRDNRRNAALWALLVVVPVVFILGVYVVTPDQPISIVLHENGENITRRLSLIDPYGATMVPVAIASLAALIGLFGVLQSRNGDRRAALAGMRTSALLSSRLGILTVFVLVVTGVALATSALIFSPVQWAGFASANVLIALTYGFIGALLGPIFGSVGGVFVVFMLAFLDIGIVQNPMLQPEPTAWSRLLPGYGGSQVLIDQTFTRSFDEVVPLLVGLGWLVSLGLAVVATYHRATRPARPVH</sequence>
<organism evidence="6 7">
    <name type="scientific">Cryobacterium psychrophilum</name>
    <dbReference type="NCBI Taxonomy" id="41988"/>
    <lineage>
        <taxon>Bacteria</taxon>
        <taxon>Bacillati</taxon>
        <taxon>Actinomycetota</taxon>
        <taxon>Actinomycetes</taxon>
        <taxon>Micrococcales</taxon>
        <taxon>Microbacteriaceae</taxon>
        <taxon>Cryobacterium</taxon>
    </lineage>
</organism>
<dbReference type="InterPro" id="IPR013525">
    <property type="entry name" value="ABC2_TM"/>
</dbReference>
<dbReference type="Pfam" id="PF12698">
    <property type="entry name" value="ABC2_membrane_3"/>
    <property type="match status" value="1"/>
</dbReference>
<dbReference type="GO" id="GO:0140359">
    <property type="term" value="F:ABC-type transporter activity"/>
    <property type="evidence" value="ECO:0007669"/>
    <property type="project" value="InterPro"/>
</dbReference>
<feature type="domain" description="ABC-2 type transporter transmembrane" evidence="5">
    <location>
        <begin position="64"/>
        <end position="220"/>
    </location>
</feature>
<dbReference type="AlphaFoldDB" id="A0A4Y8KRE9"/>
<evidence type="ECO:0000259" key="5">
    <source>
        <dbReference type="Pfam" id="PF12698"/>
    </source>
</evidence>
<evidence type="ECO:0000313" key="7">
    <source>
        <dbReference type="Proteomes" id="UP000298218"/>
    </source>
</evidence>